<evidence type="ECO:0000313" key="2">
    <source>
        <dbReference type="EMBL" id="CEJ07422.1"/>
    </source>
</evidence>
<keyword evidence="3" id="KW-1185">Reference proteome</keyword>
<proteinExistence type="predicted"/>
<dbReference type="Proteomes" id="UP000836597">
    <property type="component" value="Chromosome"/>
</dbReference>
<protein>
    <submittedName>
        <fullName evidence="1">Uncharacterized protein</fullName>
    </submittedName>
</protein>
<name>A0A8S0XAI1_9FIRM</name>
<dbReference type="Proteomes" id="UP001071230">
    <property type="component" value="Unassembled WGS sequence"/>
</dbReference>
<organism evidence="1">
    <name type="scientific">Acididesulfobacillus acetoxydans</name>
    <dbReference type="NCBI Taxonomy" id="1561005"/>
    <lineage>
        <taxon>Bacteria</taxon>
        <taxon>Bacillati</taxon>
        <taxon>Bacillota</taxon>
        <taxon>Clostridia</taxon>
        <taxon>Eubacteriales</taxon>
        <taxon>Peptococcaceae</taxon>
        <taxon>Acididesulfobacillus</taxon>
    </lineage>
</organism>
<dbReference type="EMBL" id="CDGJ01000052">
    <property type="protein sequence ID" value="CEJ07422.1"/>
    <property type="molecule type" value="Genomic_DNA"/>
</dbReference>
<dbReference type="AlphaFoldDB" id="A0A8S0XAI1"/>
<evidence type="ECO:0000313" key="1">
    <source>
        <dbReference type="EMBL" id="CAA7599856.1"/>
    </source>
</evidence>
<reference evidence="1" key="2">
    <citation type="submission" date="2020-01" db="EMBL/GenBank/DDBJ databases">
        <authorList>
            <person name="Hornung B."/>
        </authorList>
    </citation>
    <scope>NUCLEOTIDE SEQUENCE</scope>
    <source>
        <strain evidence="1">PacBioINE</strain>
    </source>
</reference>
<dbReference type="EMBL" id="LR746496">
    <property type="protein sequence ID" value="CAA7599856.1"/>
    <property type="molecule type" value="Genomic_DNA"/>
</dbReference>
<reference evidence="2" key="1">
    <citation type="submission" date="2014-11" db="EMBL/GenBank/DDBJ databases">
        <authorList>
            <person name="Hornung B.V."/>
        </authorList>
    </citation>
    <scope>NUCLEOTIDE SEQUENCE</scope>
    <source>
        <strain evidence="2">INE</strain>
    </source>
</reference>
<gene>
    <name evidence="1" type="ORF">DEACI_0490</name>
    <name evidence="2" type="ORF">DEACI_1887</name>
</gene>
<dbReference type="KEGG" id="aacx:DEACI_0490"/>
<sequence>MGAGLYKLSEPLGRKAIFRLGSELVQLKLK</sequence>
<accession>A0A8S0XAI1</accession>
<evidence type="ECO:0000313" key="3">
    <source>
        <dbReference type="Proteomes" id="UP001071230"/>
    </source>
</evidence>